<dbReference type="KEGG" id="lalw:BTM29_01205"/>
<keyword evidence="5" id="KW-1185">Reference proteome</keyword>
<dbReference type="InterPro" id="IPR003675">
    <property type="entry name" value="Rce1/LyrA-like_dom"/>
</dbReference>
<accession>A0A1P8Q048</accession>
<protein>
    <submittedName>
        <fullName evidence="4">CAAX protease family protein</fullName>
    </submittedName>
</protein>
<dbReference type="GO" id="GO:0006508">
    <property type="term" value="P:proteolysis"/>
    <property type="evidence" value="ECO:0007669"/>
    <property type="project" value="UniProtKB-KW"/>
</dbReference>
<evidence type="ECO:0000256" key="1">
    <source>
        <dbReference type="ARBA" id="ARBA00009067"/>
    </source>
</evidence>
<keyword evidence="2" id="KW-1133">Transmembrane helix</keyword>
<feature type="domain" description="CAAX prenyl protease 2/Lysostaphin resistance protein A-like" evidence="3">
    <location>
        <begin position="124"/>
        <end position="208"/>
    </location>
</feature>
<dbReference type="GO" id="GO:0080120">
    <property type="term" value="P:CAAX-box protein maturation"/>
    <property type="evidence" value="ECO:0007669"/>
    <property type="project" value="UniProtKB-ARBA"/>
</dbReference>
<dbReference type="STRING" id="1847728.BTM29_01205"/>
<evidence type="ECO:0000313" key="5">
    <source>
        <dbReference type="Proteomes" id="UP000187499"/>
    </source>
</evidence>
<dbReference type="Proteomes" id="UP000187499">
    <property type="component" value="Chromosome"/>
</dbReference>
<dbReference type="RefSeq" id="WP_076613756.1">
    <property type="nucleotide sequence ID" value="NZ_CP019323.1"/>
</dbReference>
<feature type="transmembrane region" description="Helical" evidence="2">
    <location>
        <begin position="180"/>
        <end position="199"/>
    </location>
</feature>
<dbReference type="AlphaFoldDB" id="A0A1P8Q048"/>
<dbReference type="OrthoDB" id="2326057at2"/>
<evidence type="ECO:0000313" key="4">
    <source>
        <dbReference type="EMBL" id="APX71252.1"/>
    </source>
</evidence>
<comment type="similarity">
    <text evidence="1">Belongs to the UPF0177 family.</text>
</comment>
<feature type="transmembrane region" description="Helical" evidence="2">
    <location>
        <begin position="36"/>
        <end position="57"/>
    </location>
</feature>
<keyword evidence="2" id="KW-0472">Membrane</keyword>
<dbReference type="EMBL" id="CP019323">
    <property type="protein sequence ID" value="APX71252.1"/>
    <property type="molecule type" value="Genomic_DNA"/>
</dbReference>
<dbReference type="GO" id="GO:0004175">
    <property type="term" value="F:endopeptidase activity"/>
    <property type="evidence" value="ECO:0007669"/>
    <property type="project" value="UniProtKB-ARBA"/>
</dbReference>
<keyword evidence="2" id="KW-0812">Transmembrane</keyword>
<feature type="transmembrane region" description="Helical" evidence="2">
    <location>
        <begin position="157"/>
        <end position="174"/>
    </location>
</feature>
<name>A0A1P8Q048_9LACO</name>
<reference evidence="5" key="1">
    <citation type="submission" date="2016-12" db="EMBL/GenBank/DDBJ databases">
        <authorList>
            <person name="Jung M.Y."/>
            <person name="Lee S.H."/>
        </authorList>
    </citation>
    <scope>NUCLEOTIDE SEQUENCE [LARGE SCALE GENOMIC DNA]</scope>
    <source>
        <strain evidence="5">WiKim39</strain>
    </source>
</reference>
<feature type="transmembrane region" description="Helical" evidence="2">
    <location>
        <begin position="78"/>
        <end position="104"/>
    </location>
</feature>
<evidence type="ECO:0000256" key="2">
    <source>
        <dbReference type="SAM" id="Phobius"/>
    </source>
</evidence>
<organism evidence="4 5">
    <name type="scientific">Companilactobacillus allii</name>
    <dbReference type="NCBI Taxonomy" id="1847728"/>
    <lineage>
        <taxon>Bacteria</taxon>
        <taxon>Bacillati</taxon>
        <taxon>Bacillota</taxon>
        <taxon>Bacilli</taxon>
        <taxon>Lactobacillales</taxon>
        <taxon>Lactobacillaceae</taxon>
        <taxon>Companilactobacillus</taxon>
    </lineage>
</organism>
<feature type="transmembrane region" description="Helical" evidence="2">
    <location>
        <begin position="12"/>
        <end position="30"/>
    </location>
</feature>
<keyword evidence="4" id="KW-0378">Hydrolase</keyword>
<sequence length="221" mass="24751">MRVGESPRIDLVRYLIWIIFSVITLSLKNITATDKGLNIILMIIFFAVGIVFTFLMTRRYLRERRSFSDNPTGFMSSLISNIGLVTLMIILVCALRLMVSYLQVTGKLPSFQNDDVASSDQKVFIFNMIANIFIIAIQQQLVQTGFFFNYFFRKSTAGNAVIGIVLSGVIGGLISLPGSLLQFFMMMALGWCYALTYLYTQDEKMAMLVGLISAIVGTILI</sequence>
<dbReference type="Pfam" id="PF02517">
    <property type="entry name" value="Rce1-like"/>
    <property type="match status" value="1"/>
</dbReference>
<keyword evidence="4" id="KW-0645">Protease</keyword>
<proteinExistence type="inferred from homology"/>
<evidence type="ECO:0000259" key="3">
    <source>
        <dbReference type="Pfam" id="PF02517"/>
    </source>
</evidence>
<gene>
    <name evidence="4" type="ORF">BTM29_01205</name>
</gene>
<feature type="transmembrane region" description="Helical" evidence="2">
    <location>
        <begin position="124"/>
        <end position="150"/>
    </location>
</feature>